<evidence type="ECO:0000313" key="3">
    <source>
        <dbReference type="Proteomes" id="UP000596857"/>
    </source>
</evidence>
<dbReference type="PANTHER" id="PTHR43798">
    <property type="entry name" value="MONOACYLGLYCEROL LIPASE"/>
    <property type="match status" value="1"/>
</dbReference>
<accession>A0ABX1YGV4</accession>
<protein>
    <submittedName>
        <fullName evidence="2">Alpha/beta fold hydrolase</fullName>
    </submittedName>
</protein>
<reference evidence="2 3" key="1">
    <citation type="submission" date="2019-10" db="EMBL/GenBank/DDBJ databases">
        <title>Description of Paenibacillus terricola sp. nov.</title>
        <authorList>
            <person name="Carlier A."/>
            <person name="Qi S."/>
        </authorList>
    </citation>
    <scope>NUCLEOTIDE SEQUENCE [LARGE SCALE GENOMIC DNA]</scope>
    <source>
        <strain evidence="2 3">LMG 31459</strain>
    </source>
</reference>
<dbReference type="Pfam" id="PF00561">
    <property type="entry name" value="Abhydrolase_1"/>
    <property type="match status" value="1"/>
</dbReference>
<organism evidence="2 3">
    <name type="scientific">Paenibacillus phytohabitans</name>
    <dbReference type="NCBI Taxonomy" id="2654978"/>
    <lineage>
        <taxon>Bacteria</taxon>
        <taxon>Bacillati</taxon>
        <taxon>Bacillota</taxon>
        <taxon>Bacilli</taxon>
        <taxon>Bacillales</taxon>
        <taxon>Paenibacillaceae</taxon>
        <taxon>Paenibacillus</taxon>
    </lineage>
</organism>
<dbReference type="SUPFAM" id="SSF53474">
    <property type="entry name" value="alpha/beta-Hydrolases"/>
    <property type="match status" value="1"/>
</dbReference>
<evidence type="ECO:0000259" key="1">
    <source>
        <dbReference type="Pfam" id="PF00561"/>
    </source>
</evidence>
<dbReference type="InterPro" id="IPR000073">
    <property type="entry name" value="AB_hydrolase_1"/>
</dbReference>
<dbReference type="GO" id="GO:0016787">
    <property type="term" value="F:hydrolase activity"/>
    <property type="evidence" value="ECO:0007669"/>
    <property type="project" value="UniProtKB-KW"/>
</dbReference>
<keyword evidence="3" id="KW-1185">Reference proteome</keyword>
<dbReference type="PANTHER" id="PTHR43798:SF33">
    <property type="entry name" value="HYDROLASE, PUTATIVE (AFU_ORTHOLOGUE AFUA_2G14860)-RELATED"/>
    <property type="match status" value="1"/>
</dbReference>
<dbReference type="RefSeq" id="WP_171717551.1">
    <property type="nucleotide sequence ID" value="NZ_WHOB01000030.1"/>
</dbReference>
<keyword evidence="2" id="KW-0378">Hydrolase</keyword>
<dbReference type="Gene3D" id="3.40.50.1820">
    <property type="entry name" value="alpha/beta hydrolase"/>
    <property type="match status" value="1"/>
</dbReference>
<evidence type="ECO:0000313" key="2">
    <source>
        <dbReference type="EMBL" id="NOU79709.1"/>
    </source>
</evidence>
<dbReference type="InterPro" id="IPR050266">
    <property type="entry name" value="AB_hydrolase_sf"/>
</dbReference>
<dbReference type="EMBL" id="WHOB01000030">
    <property type="protein sequence ID" value="NOU79709.1"/>
    <property type="molecule type" value="Genomic_DNA"/>
</dbReference>
<comment type="caution">
    <text evidence="2">The sequence shown here is derived from an EMBL/GenBank/DDBJ whole genome shotgun (WGS) entry which is preliminary data.</text>
</comment>
<dbReference type="InterPro" id="IPR029058">
    <property type="entry name" value="AB_hydrolase_fold"/>
</dbReference>
<sequence length="261" mass="29456">MERYIVYNAENNDRTVVVLPALGERKEIYAHLAEQLPDFRFIAIYLPGHNQDDQPDVSIGAFVREIKRILNDLQIPAAHFAGNSIGAWICEAFYAEYPADVKSLTLLDGGYYFLADRGEDEGEITLPVIDSLEELEQAVDETVLAMDKLAESERQLFKDYLMNNFYLLDDSYIHHSRKQALDHLSKEVTATDYCLKQAADIPLILLLAEESMDEFSLEKMQPFKVAHPDADVKIIGSGYHFLPITNAADVAAAMRELLSPL</sequence>
<gene>
    <name evidence="2" type="ORF">GC101_12580</name>
</gene>
<dbReference type="Proteomes" id="UP000596857">
    <property type="component" value="Unassembled WGS sequence"/>
</dbReference>
<proteinExistence type="predicted"/>
<name>A0ABX1YGV4_9BACL</name>
<feature type="domain" description="AB hydrolase-1" evidence="1">
    <location>
        <begin position="15"/>
        <end position="129"/>
    </location>
</feature>